<dbReference type="PANTHER" id="PTHR45992">
    <property type="entry name" value="EUKARYOTIC ELONGATION FACTOR 2 KINASE-RELATED"/>
    <property type="match status" value="1"/>
</dbReference>
<dbReference type="PANTHER" id="PTHR45992:SF2">
    <property type="entry name" value="EUKARYOTIC ELONGATION FACTOR 2 KINASE"/>
    <property type="match status" value="1"/>
</dbReference>
<evidence type="ECO:0000256" key="2">
    <source>
        <dbReference type="ARBA" id="ARBA00022679"/>
    </source>
</evidence>
<comment type="caution">
    <text evidence="8">The sequence shown here is derived from an EMBL/GenBank/DDBJ whole genome shotgun (WGS) entry which is preliminary data.</text>
</comment>
<organism evidence="8 9">
    <name type="scientific">Suillus plorans</name>
    <dbReference type="NCBI Taxonomy" id="116603"/>
    <lineage>
        <taxon>Eukaryota</taxon>
        <taxon>Fungi</taxon>
        <taxon>Dikarya</taxon>
        <taxon>Basidiomycota</taxon>
        <taxon>Agaricomycotina</taxon>
        <taxon>Agaricomycetes</taxon>
        <taxon>Agaricomycetidae</taxon>
        <taxon>Boletales</taxon>
        <taxon>Suillineae</taxon>
        <taxon>Suillaceae</taxon>
        <taxon>Suillus</taxon>
    </lineage>
</organism>
<evidence type="ECO:0000256" key="4">
    <source>
        <dbReference type="ARBA" id="ARBA00022777"/>
    </source>
</evidence>
<dbReference type="OrthoDB" id="301415at2759"/>
<dbReference type="EMBL" id="JABBWE010000012">
    <property type="protein sequence ID" value="KAG1799001.1"/>
    <property type="molecule type" value="Genomic_DNA"/>
</dbReference>
<dbReference type="GO" id="GO:1903013">
    <property type="term" value="P:response to differentiation-inducing factor 1"/>
    <property type="evidence" value="ECO:0007669"/>
    <property type="project" value="TreeGrafter"/>
</dbReference>
<keyword evidence="4" id="KW-0418">Kinase</keyword>
<feature type="compositionally biased region" description="Polar residues" evidence="6">
    <location>
        <begin position="289"/>
        <end position="304"/>
    </location>
</feature>
<dbReference type="Proteomes" id="UP000719766">
    <property type="component" value="Unassembled WGS sequence"/>
</dbReference>
<protein>
    <recommendedName>
        <fullName evidence="7">Alpha-type protein kinase domain-containing protein</fullName>
    </recommendedName>
</protein>
<dbReference type="GO" id="GO:0005524">
    <property type="term" value="F:ATP binding"/>
    <property type="evidence" value="ECO:0007669"/>
    <property type="project" value="UniProtKB-KW"/>
</dbReference>
<sequence>MDFTPVNEYGPRLCQRCNVQFDVSVTFEYIRGKDGSGRACCPPCAKHYIDRKAAELAQNNAVHGMGNNQHSGIGKNFNFASYMGASREALVKATSAAQRGERLFPSQRFSSESPQMLGNPGQMLPPPAPVSSYNSLGHSNGYTANHQFHHQHRSKMLRAASSSRVQIVTIRAALHHLKPEGKSGTLLVGMHKSPMMLLFDPRQPLYDPDAVVLHDFFLRSTTKDLVPKFYASTKVAILLIMTHAQYESVQLWREQIDELRRDDATEMKDIQTNLHTLASPPGPVYATDEASNTTHSELPNDHSTTYQTQGIEINDSEQDPEQSTTSQSLLSMSMSAVETHLPSRISSLLPATPRLFLPSQRQLEAAMKAQGSIRKQASAVLYQIRSVKFQDIITTPLDVMSSPFDLVSISIDSDAKSMIGTAGSFKTCHPALLHTTTSLSATPGPSTSQSSIFTATHVVAKRVFFRKRDGNSKRQRFSKEDELGRTLDEANCLYWATCLMSLVYIFVDEMLQTQTVKQTVANEVPRLRLVYAAVAIPEDVSDCAGAAYLLEERIEGKFIKYINNNSAAPAHHLQGEEEKIGLFLCFAQHVQYQLTNEVVYLSDFQGSGDLLTDCQVMTGPFIVFPSDYMSNFGEGNCTEAFRAFKTTHKCNVFCQAFGLQPFIIAKQGSYNFLFIHRLLISRCRLGSRQHDICIYTTILHVYP</sequence>
<evidence type="ECO:0000259" key="7">
    <source>
        <dbReference type="PROSITE" id="PS51158"/>
    </source>
</evidence>
<keyword evidence="2" id="KW-0808">Transferase</keyword>
<feature type="region of interest" description="Disordered" evidence="6">
    <location>
        <begin position="274"/>
        <end position="304"/>
    </location>
</feature>
<gene>
    <name evidence="8" type="ORF">HD556DRAFT_1231879</name>
</gene>
<dbReference type="RefSeq" id="XP_041163542.1">
    <property type="nucleotide sequence ID" value="XM_041297469.1"/>
</dbReference>
<dbReference type="GO" id="GO:0004674">
    <property type="term" value="F:protein serine/threonine kinase activity"/>
    <property type="evidence" value="ECO:0007669"/>
    <property type="project" value="UniProtKB-KW"/>
</dbReference>
<evidence type="ECO:0000256" key="5">
    <source>
        <dbReference type="ARBA" id="ARBA00022840"/>
    </source>
</evidence>
<keyword evidence="9" id="KW-1185">Reference proteome</keyword>
<evidence type="ECO:0000313" key="8">
    <source>
        <dbReference type="EMBL" id="KAG1799001.1"/>
    </source>
</evidence>
<name>A0A9P7DN61_9AGAM</name>
<dbReference type="InterPro" id="IPR051852">
    <property type="entry name" value="Alpha-type_PK"/>
</dbReference>
<dbReference type="GeneID" id="64591233"/>
<dbReference type="Pfam" id="PF02816">
    <property type="entry name" value="Alpha_kinase"/>
    <property type="match status" value="1"/>
</dbReference>
<dbReference type="PROSITE" id="PS51158">
    <property type="entry name" value="ALPHA_KINASE"/>
    <property type="match status" value="1"/>
</dbReference>
<accession>A0A9P7DN61</accession>
<dbReference type="AlphaFoldDB" id="A0A9P7DN61"/>
<dbReference type="Gene3D" id="3.20.200.10">
    <property type="entry name" value="MHCK/EF2 kinase"/>
    <property type="match status" value="1"/>
</dbReference>
<dbReference type="SUPFAM" id="SSF56112">
    <property type="entry name" value="Protein kinase-like (PK-like)"/>
    <property type="match status" value="1"/>
</dbReference>
<proteinExistence type="predicted"/>
<feature type="domain" description="Alpha-type protein kinase" evidence="7">
    <location>
        <begin position="391"/>
        <end position="662"/>
    </location>
</feature>
<evidence type="ECO:0000313" key="9">
    <source>
        <dbReference type="Proteomes" id="UP000719766"/>
    </source>
</evidence>
<keyword evidence="5" id="KW-0067">ATP-binding</keyword>
<dbReference type="InterPro" id="IPR011009">
    <property type="entry name" value="Kinase-like_dom_sf"/>
</dbReference>
<evidence type="ECO:0000256" key="3">
    <source>
        <dbReference type="ARBA" id="ARBA00022741"/>
    </source>
</evidence>
<dbReference type="InterPro" id="IPR004166">
    <property type="entry name" value="a-kinase_dom"/>
</dbReference>
<reference evidence="8" key="1">
    <citation type="journal article" date="2020" name="New Phytol.">
        <title>Comparative genomics reveals dynamic genome evolution in host specialist ectomycorrhizal fungi.</title>
        <authorList>
            <person name="Lofgren L.A."/>
            <person name="Nguyen N.H."/>
            <person name="Vilgalys R."/>
            <person name="Ruytinx J."/>
            <person name="Liao H.L."/>
            <person name="Branco S."/>
            <person name="Kuo A."/>
            <person name="LaButti K."/>
            <person name="Lipzen A."/>
            <person name="Andreopoulos W."/>
            <person name="Pangilinan J."/>
            <person name="Riley R."/>
            <person name="Hundley H."/>
            <person name="Na H."/>
            <person name="Barry K."/>
            <person name="Grigoriev I.V."/>
            <person name="Stajich J.E."/>
            <person name="Kennedy P.G."/>
        </authorList>
    </citation>
    <scope>NUCLEOTIDE SEQUENCE</scope>
    <source>
        <strain evidence="8">S12</strain>
    </source>
</reference>
<keyword evidence="1" id="KW-0723">Serine/threonine-protein kinase</keyword>
<keyword evidence="3" id="KW-0547">Nucleotide-binding</keyword>
<evidence type="ECO:0000256" key="1">
    <source>
        <dbReference type="ARBA" id="ARBA00022527"/>
    </source>
</evidence>
<evidence type="ECO:0000256" key="6">
    <source>
        <dbReference type="SAM" id="MobiDB-lite"/>
    </source>
</evidence>
<dbReference type="GO" id="GO:0031037">
    <property type="term" value="P:myosin II filament disassembly"/>
    <property type="evidence" value="ECO:0007669"/>
    <property type="project" value="TreeGrafter"/>
</dbReference>